<dbReference type="PANTHER" id="PTHR12774">
    <property type="entry name" value="PEROXISOMAL BIOGENESIS FACTOR 19"/>
    <property type="match status" value="1"/>
</dbReference>
<evidence type="ECO:0000313" key="2">
    <source>
        <dbReference type="EMBL" id="EME26940.1"/>
    </source>
</evidence>
<reference evidence="3" key="1">
    <citation type="journal article" date="2013" name="Science">
        <title>Gene transfer from bacteria and archaea facilitated evolution of an extremophilic eukaryote.</title>
        <authorList>
            <person name="Schonknecht G."/>
            <person name="Chen W.H."/>
            <person name="Ternes C.M."/>
            <person name="Barbier G.G."/>
            <person name="Shrestha R.P."/>
            <person name="Stanke M."/>
            <person name="Brautigam A."/>
            <person name="Baker B.J."/>
            <person name="Banfield J.F."/>
            <person name="Garavito R.M."/>
            <person name="Carr K."/>
            <person name="Wilkerson C."/>
            <person name="Rensing S.A."/>
            <person name="Gagneul D."/>
            <person name="Dickenson N.E."/>
            <person name="Oesterhelt C."/>
            <person name="Lercher M.J."/>
            <person name="Weber A.P."/>
        </authorList>
    </citation>
    <scope>NUCLEOTIDE SEQUENCE [LARGE SCALE GENOMIC DNA]</scope>
    <source>
        <strain evidence="3">074W</strain>
    </source>
</reference>
<dbReference type="GeneID" id="17085885"/>
<dbReference type="Gene3D" id="1.20.120.900">
    <property type="entry name" value="Pex19, mPTS binding domain"/>
    <property type="match status" value="1"/>
</dbReference>
<feature type="region of interest" description="Disordered" evidence="1">
    <location>
        <begin position="89"/>
        <end position="122"/>
    </location>
</feature>
<dbReference type="Proteomes" id="UP000030680">
    <property type="component" value="Unassembled WGS sequence"/>
</dbReference>
<dbReference type="InterPro" id="IPR038322">
    <property type="entry name" value="Pex19_C_sf"/>
</dbReference>
<dbReference type="AlphaFoldDB" id="M2WSU1"/>
<proteinExistence type="predicted"/>
<feature type="compositionally biased region" description="Basic and acidic residues" evidence="1">
    <location>
        <begin position="89"/>
        <end position="105"/>
    </location>
</feature>
<dbReference type="GO" id="GO:0033328">
    <property type="term" value="F:peroxisome membrane targeting sequence binding"/>
    <property type="evidence" value="ECO:0007669"/>
    <property type="project" value="TreeGrafter"/>
</dbReference>
<dbReference type="Gramene" id="EME26940">
    <property type="protein sequence ID" value="EME26940"/>
    <property type="gene ID" value="Gasu_55100"/>
</dbReference>
<dbReference type="KEGG" id="gsl:Gasu_55100"/>
<dbReference type="EMBL" id="KB454540">
    <property type="protein sequence ID" value="EME26940.1"/>
    <property type="molecule type" value="Genomic_DNA"/>
</dbReference>
<keyword evidence="3" id="KW-1185">Reference proteome</keyword>
<dbReference type="RefSeq" id="XP_005703460.1">
    <property type="nucleotide sequence ID" value="XM_005703403.1"/>
</dbReference>
<dbReference type="GO" id="GO:0045046">
    <property type="term" value="P:protein import into peroxisome membrane"/>
    <property type="evidence" value="ECO:0007669"/>
    <property type="project" value="TreeGrafter"/>
</dbReference>
<dbReference type="InterPro" id="IPR006708">
    <property type="entry name" value="Pex19"/>
</dbReference>
<dbReference type="STRING" id="130081.M2WSU1"/>
<evidence type="ECO:0000313" key="3">
    <source>
        <dbReference type="Proteomes" id="UP000030680"/>
    </source>
</evidence>
<organism evidence="2 3">
    <name type="scientific">Galdieria sulphuraria</name>
    <name type="common">Red alga</name>
    <dbReference type="NCBI Taxonomy" id="130081"/>
    <lineage>
        <taxon>Eukaryota</taxon>
        <taxon>Rhodophyta</taxon>
        <taxon>Bangiophyceae</taxon>
        <taxon>Galdieriales</taxon>
        <taxon>Galdieriaceae</taxon>
        <taxon>Galdieria</taxon>
    </lineage>
</organism>
<evidence type="ECO:0000256" key="1">
    <source>
        <dbReference type="SAM" id="MobiDB-lite"/>
    </source>
</evidence>
<gene>
    <name evidence="2" type="ORF">Gasu_55100</name>
</gene>
<dbReference type="GO" id="GO:0005778">
    <property type="term" value="C:peroxisomal membrane"/>
    <property type="evidence" value="ECO:0007669"/>
    <property type="project" value="TreeGrafter"/>
</dbReference>
<dbReference type="PANTHER" id="PTHR12774:SF2">
    <property type="entry name" value="PEROXISOMAL BIOGENESIS FACTOR 19"/>
    <property type="match status" value="1"/>
</dbReference>
<sequence length="236" mass="27024">MASSSQQQQQEEEEDSKLDHILSQTLEEFSISDNGVNESVPNSSDQDRKDYTSSLEQVLNMLSQEEQTKGSEDYDQLLQSLVSQLSTLEGEKGGEEATTDGRQEETQSGSRDFVGQEQRNTEDDLENIMQVIVKQLLSREILQEPMEQLYLRYCSWLDENGSSSEDYERYVQQKQLVYQICEEYRGEGDTDTVLQLLQEMQSLGAPPPNVISQVEEDNESVDSQLRDLQNIQCRNQ</sequence>
<protein>
    <submittedName>
        <fullName evidence="2">Peroxin 19-1</fullName>
    </submittedName>
</protein>
<dbReference type="Pfam" id="PF04614">
    <property type="entry name" value="Pex19"/>
    <property type="match status" value="1"/>
</dbReference>
<feature type="region of interest" description="Disordered" evidence="1">
    <location>
        <begin position="1"/>
        <end position="55"/>
    </location>
</feature>
<accession>M2WSU1</accession>
<dbReference type="eggNOG" id="KOG3133">
    <property type="taxonomic scope" value="Eukaryota"/>
</dbReference>
<name>M2WSU1_GALSU</name>
<feature type="compositionally biased region" description="Polar residues" evidence="1">
    <location>
        <begin position="22"/>
        <end position="44"/>
    </location>
</feature>
<dbReference type="OrthoDB" id="21292at2759"/>
<dbReference type="OMA" id="YEPMKEM"/>